<organism evidence="1 2">
    <name type="scientific">Muribacter muris</name>
    <dbReference type="NCBI Taxonomy" id="67855"/>
    <lineage>
        <taxon>Bacteria</taxon>
        <taxon>Pseudomonadati</taxon>
        <taxon>Pseudomonadota</taxon>
        <taxon>Gammaproteobacteria</taxon>
        <taxon>Pasteurellales</taxon>
        <taxon>Pasteurellaceae</taxon>
        <taxon>Muribacter</taxon>
    </lineage>
</organism>
<dbReference type="PANTHER" id="PTHR35850:SF2">
    <property type="entry name" value="TYPE VI SECRETION SYSTEM CONTRACTILE SHEATH SMALL SUBUNIT"/>
    <property type="match status" value="1"/>
</dbReference>
<accession>A0A4Y9JXW3</accession>
<proteinExistence type="predicted"/>
<reference evidence="1 2" key="1">
    <citation type="submission" date="2019-03" db="EMBL/GenBank/DDBJ databases">
        <title>Diversity of the mouse oral microbiome.</title>
        <authorList>
            <person name="Joseph S."/>
            <person name="Aduse-Opoku J."/>
            <person name="Curtis M."/>
            <person name="Wade W."/>
            <person name="Hashim A."/>
        </authorList>
    </citation>
    <scope>NUCLEOTIDE SEQUENCE [LARGE SCALE GENOMIC DNA]</scope>
    <source>
        <strain evidence="1 2">WT12</strain>
    </source>
</reference>
<dbReference type="Pfam" id="PF05591">
    <property type="entry name" value="T6SS_VipA"/>
    <property type="match status" value="1"/>
</dbReference>
<protein>
    <recommendedName>
        <fullName evidence="3">Type VI secretion system contractile sheath small subunit</fullName>
    </recommendedName>
</protein>
<sequence length="69" mass="7471">MSKGKEGSVAPKERINIKYVPATGDQVAEVELPLSMLVVGDMKGRAEDTPIEERQMVSIDKNNGAVLDN</sequence>
<evidence type="ECO:0000313" key="1">
    <source>
        <dbReference type="EMBL" id="TFV09246.1"/>
    </source>
</evidence>
<evidence type="ECO:0000313" key="2">
    <source>
        <dbReference type="Proteomes" id="UP000297396"/>
    </source>
</evidence>
<dbReference type="InterPro" id="IPR008312">
    <property type="entry name" value="T6SS_TssB1"/>
</dbReference>
<dbReference type="OrthoDB" id="9789942at2"/>
<dbReference type="PANTHER" id="PTHR35850">
    <property type="entry name" value="CYTOPLASMIC PROTEIN-RELATED"/>
    <property type="match status" value="1"/>
</dbReference>
<name>A0A4Y9JXW3_9PAST</name>
<dbReference type="Proteomes" id="UP000297396">
    <property type="component" value="Unassembled WGS sequence"/>
</dbReference>
<dbReference type="AlphaFoldDB" id="A0A4Y9JXW3"/>
<dbReference type="RefSeq" id="WP_135057395.1">
    <property type="nucleotide sequence ID" value="NZ_JADGLC010000018.1"/>
</dbReference>
<evidence type="ECO:0008006" key="3">
    <source>
        <dbReference type="Google" id="ProtNLM"/>
    </source>
</evidence>
<dbReference type="EMBL" id="SPPA01000018">
    <property type="protein sequence ID" value="TFV09246.1"/>
    <property type="molecule type" value="Genomic_DNA"/>
</dbReference>
<comment type="caution">
    <text evidence="1">The sequence shown here is derived from an EMBL/GenBank/DDBJ whole genome shotgun (WGS) entry which is preliminary data.</text>
</comment>
<gene>
    <name evidence="1" type="ORF">E4T80_08610</name>
</gene>